<evidence type="ECO:0000313" key="2">
    <source>
        <dbReference type="Proteomes" id="UP000035642"/>
    </source>
</evidence>
<dbReference type="WBParaSite" id="ACAC_0000863001-mRNA-1">
    <property type="protein sequence ID" value="ACAC_0000863001-mRNA-1"/>
    <property type="gene ID" value="ACAC_0000863001"/>
</dbReference>
<keyword evidence="2" id="KW-1185">Reference proteome</keyword>
<reference evidence="2" key="1">
    <citation type="submission" date="2012-09" db="EMBL/GenBank/DDBJ databases">
        <authorList>
            <person name="Martin A.A."/>
        </authorList>
    </citation>
    <scope>NUCLEOTIDE SEQUENCE</scope>
</reference>
<reference evidence="3" key="2">
    <citation type="submission" date="2016-04" db="UniProtKB">
        <authorList>
            <consortium name="WormBaseParasite"/>
        </authorList>
    </citation>
    <scope>IDENTIFICATION</scope>
</reference>
<feature type="region of interest" description="Disordered" evidence="1">
    <location>
        <begin position="1"/>
        <end position="20"/>
    </location>
</feature>
<accession>A0A158P9T8</accession>
<name>A0A158P9T8_ANGCA</name>
<sequence>MHEETIEPQQGAPMPISSHGQISERFTSVAKITMTEERKMTYVNRPEGEIDMMIGFFLVNGTCIAIVSRAIRSGEIDNLRRASEGIECITEEKQLERMNGDEEQVAVKTVFPRQNGRYTAALDRSQQKERELRPKTSIIRQNLLGPLSFDDLHYT</sequence>
<proteinExistence type="predicted"/>
<organism evidence="2 3">
    <name type="scientific">Angiostrongylus cantonensis</name>
    <name type="common">Rat lungworm</name>
    <dbReference type="NCBI Taxonomy" id="6313"/>
    <lineage>
        <taxon>Eukaryota</taxon>
        <taxon>Metazoa</taxon>
        <taxon>Ecdysozoa</taxon>
        <taxon>Nematoda</taxon>
        <taxon>Chromadorea</taxon>
        <taxon>Rhabditida</taxon>
        <taxon>Rhabditina</taxon>
        <taxon>Rhabditomorpha</taxon>
        <taxon>Strongyloidea</taxon>
        <taxon>Metastrongylidae</taxon>
        <taxon>Angiostrongylus</taxon>
    </lineage>
</organism>
<evidence type="ECO:0000313" key="3">
    <source>
        <dbReference type="WBParaSite" id="ACAC_0000863001-mRNA-1"/>
    </source>
</evidence>
<protein>
    <submittedName>
        <fullName evidence="3">Uncharacterized protein</fullName>
    </submittedName>
</protein>
<dbReference type="Proteomes" id="UP000035642">
    <property type="component" value="Unassembled WGS sequence"/>
</dbReference>
<evidence type="ECO:0000256" key="1">
    <source>
        <dbReference type="SAM" id="MobiDB-lite"/>
    </source>
</evidence>
<dbReference type="AlphaFoldDB" id="A0A158P9T8"/>